<feature type="compositionally biased region" description="Basic and acidic residues" evidence="3">
    <location>
        <begin position="656"/>
        <end position="668"/>
    </location>
</feature>
<evidence type="ECO:0000259" key="4">
    <source>
        <dbReference type="Pfam" id="PF03152"/>
    </source>
</evidence>
<dbReference type="AlphaFoldDB" id="A0A0L0RX69"/>
<evidence type="ECO:0000256" key="3">
    <source>
        <dbReference type="SAM" id="MobiDB-lite"/>
    </source>
</evidence>
<dbReference type="Gene3D" id="6.10.130.10">
    <property type="entry name" value="Ubiquitin-protein ligase E3A, N-terminal zinc-binding domain (AZUL)"/>
    <property type="match status" value="1"/>
</dbReference>
<feature type="region of interest" description="Disordered" evidence="3">
    <location>
        <begin position="651"/>
        <end position="680"/>
    </location>
</feature>
<feature type="region of interest" description="Disordered" evidence="3">
    <location>
        <begin position="317"/>
        <end position="348"/>
    </location>
</feature>
<dbReference type="InterPro" id="IPR042299">
    <property type="entry name" value="Ufd1-like_Nn"/>
</dbReference>
<accession>A0A0L0RX69</accession>
<feature type="domain" description="Ubiquitin-protein ligase E3A N-terminal zinc-binding" evidence="5">
    <location>
        <begin position="567"/>
        <end position="618"/>
    </location>
</feature>
<organism evidence="7 8">
    <name type="scientific">Allomyces macrogynus (strain ATCC 38327)</name>
    <name type="common">Allomyces javanicus var. macrogynus</name>
    <dbReference type="NCBI Taxonomy" id="578462"/>
    <lineage>
        <taxon>Eukaryota</taxon>
        <taxon>Fungi</taxon>
        <taxon>Fungi incertae sedis</taxon>
        <taxon>Blastocladiomycota</taxon>
        <taxon>Blastocladiomycetes</taxon>
        <taxon>Blastocladiales</taxon>
        <taxon>Blastocladiaceae</taxon>
        <taxon>Allomyces</taxon>
    </lineage>
</organism>
<evidence type="ECO:0000256" key="2">
    <source>
        <dbReference type="ARBA" id="ARBA00022786"/>
    </source>
</evidence>
<reference evidence="8" key="2">
    <citation type="submission" date="2009-11" db="EMBL/GenBank/DDBJ databases">
        <title>The Genome Sequence of Allomyces macrogynus strain ATCC 38327.</title>
        <authorList>
            <consortium name="The Broad Institute Genome Sequencing Platform"/>
            <person name="Russ C."/>
            <person name="Cuomo C."/>
            <person name="Shea T."/>
            <person name="Young S.K."/>
            <person name="Zeng Q."/>
            <person name="Koehrsen M."/>
            <person name="Haas B."/>
            <person name="Borodovsky M."/>
            <person name="Guigo R."/>
            <person name="Alvarado L."/>
            <person name="Berlin A."/>
            <person name="Borenstein D."/>
            <person name="Chen Z."/>
            <person name="Engels R."/>
            <person name="Freedman E."/>
            <person name="Gellesch M."/>
            <person name="Goldberg J."/>
            <person name="Griggs A."/>
            <person name="Gujja S."/>
            <person name="Heiman D."/>
            <person name="Hepburn T."/>
            <person name="Howarth C."/>
            <person name="Jen D."/>
            <person name="Larson L."/>
            <person name="Lewis B."/>
            <person name="Mehta T."/>
            <person name="Park D."/>
            <person name="Pearson M."/>
            <person name="Roberts A."/>
            <person name="Saif S."/>
            <person name="Shenoy N."/>
            <person name="Sisk P."/>
            <person name="Stolte C."/>
            <person name="Sykes S."/>
            <person name="Walk T."/>
            <person name="White J."/>
            <person name="Yandava C."/>
            <person name="Burger G."/>
            <person name="Gray M.W."/>
            <person name="Holland P.W.H."/>
            <person name="King N."/>
            <person name="Lang F.B.F."/>
            <person name="Roger A.J."/>
            <person name="Ruiz-Trillo I."/>
            <person name="Lander E."/>
            <person name="Nusbaum C."/>
        </authorList>
    </citation>
    <scope>NUCLEOTIDE SEQUENCE [LARGE SCALE GENOMIC DNA]</scope>
    <source>
        <strain evidence="8">ATCC 38327</strain>
    </source>
</reference>
<dbReference type="Gene3D" id="3.30.40.10">
    <property type="entry name" value="Zinc/RING finger domain, C3HC4 (zinc finger)"/>
    <property type="match status" value="1"/>
</dbReference>
<dbReference type="EMBL" id="GG745328">
    <property type="protein sequence ID" value="KNE54656.1"/>
    <property type="molecule type" value="Genomic_DNA"/>
</dbReference>
<gene>
    <name evidence="7" type="ORF">AMAG_00616</name>
</gene>
<dbReference type="Pfam" id="PF03152">
    <property type="entry name" value="UFD1_N1"/>
    <property type="match status" value="1"/>
</dbReference>
<dbReference type="GO" id="GO:0034098">
    <property type="term" value="C:VCP-NPL4-UFD1 AAA ATPase complex"/>
    <property type="evidence" value="ECO:0007669"/>
    <property type="project" value="TreeGrafter"/>
</dbReference>
<dbReference type="InterPro" id="IPR013083">
    <property type="entry name" value="Znf_RING/FYVE/PHD"/>
</dbReference>
<dbReference type="Proteomes" id="UP000054350">
    <property type="component" value="Unassembled WGS sequence"/>
</dbReference>
<dbReference type="Pfam" id="PF24842">
    <property type="entry name" value="UFD1_N2"/>
    <property type="match status" value="1"/>
</dbReference>
<feature type="compositionally biased region" description="Basic residues" evidence="3">
    <location>
        <begin position="669"/>
        <end position="680"/>
    </location>
</feature>
<evidence type="ECO:0000259" key="5">
    <source>
        <dbReference type="Pfam" id="PF16558"/>
    </source>
</evidence>
<dbReference type="Pfam" id="PF16558">
    <property type="entry name" value="AZUL"/>
    <property type="match status" value="1"/>
</dbReference>
<comment type="similarity">
    <text evidence="1">Belongs to the UFD1 family.</text>
</comment>
<evidence type="ECO:0000313" key="7">
    <source>
        <dbReference type="EMBL" id="KNE54656.1"/>
    </source>
</evidence>
<dbReference type="GO" id="GO:0036503">
    <property type="term" value="P:ERAD pathway"/>
    <property type="evidence" value="ECO:0007669"/>
    <property type="project" value="TreeGrafter"/>
</dbReference>
<dbReference type="InterPro" id="IPR042556">
    <property type="entry name" value="AZUL_sf"/>
</dbReference>
<dbReference type="STRING" id="578462.A0A0L0RX69"/>
<dbReference type="PANTHER" id="PTHR12555">
    <property type="entry name" value="UBIQUITIN FUSION DEGRADATON PROTEIN 1"/>
    <property type="match status" value="1"/>
</dbReference>
<dbReference type="OrthoDB" id="193703at2759"/>
<feature type="domain" description="Ubiquitin fusion degradation protein UFD1 N-terminal subdomain 2" evidence="6">
    <location>
        <begin position="99"/>
        <end position="181"/>
    </location>
</feature>
<dbReference type="InterPro" id="IPR004854">
    <property type="entry name" value="Ufd1-like"/>
</dbReference>
<name>A0A0L0RX69_ALLM3</name>
<dbReference type="InterPro" id="IPR032353">
    <property type="entry name" value="AZUL"/>
</dbReference>
<reference evidence="7 8" key="1">
    <citation type="submission" date="2009-11" db="EMBL/GenBank/DDBJ databases">
        <title>Annotation of Allomyces macrogynus ATCC 38327.</title>
        <authorList>
            <consortium name="The Broad Institute Genome Sequencing Platform"/>
            <person name="Russ C."/>
            <person name="Cuomo C."/>
            <person name="Burger G."/>
            <person name="Gray M.W."/>
            <person name="Holland P.W.H."/>
            <person name="King N."/>
            <person name="Lang F.B.F."/>
            <person name="Roger A.J."/>
            <person name="Ruiz-Trillo I."/>
            <person name="Young S.K."/>
            <person name="Zeng Q."/>
            <person name="Gargeya S."/>
            <person name="Fitzgerald M."/>
            <person name="Haas B."/>
            <person name="Abouelleil A."/>
            <person name="Alvarado L."/>
            <person name="Arachchi H.M."/>
            <person name="Berlin A."/>
            <person name="Chapman S.B."/>
            <person name="Gearin G."/>
            <person name="Goldberg J."/>
            <person name="Griggs A."/>
            <person name="Gujja S."/>
            <person name="Hansen M."/>
            <person name="Heiman D."/>
            <person name="Howarth C."/>
            <person name="Larimer J."/>
            <person name="Lui A."/>
            <person name="MacDonald P.J.P."/>
            <person name="McCowen C."/>
            <person name="Montmayeur A."/>
            <person name="Murphy C."/>
            <person name="Neiman D."/>
            <person name="Pearson M."/>
            <person name="Priest M."/>
            <person name="Roberts A."/>
            <person name="Saif S."/>
            <person name="Shea T."/>
            <person name="Sisk P."/>
            <person name="Stolte C."/>
            <person name="Sykes S."/>
            <person name="Wortman J."/>
            <person name="Nusbaum C."/>
            <person name="Birren B."/>
        </authorList>
    </citation>
    <scope>NUCLEOTIDE SEQUENCE [LARGE SCALE GENOMIC DNA]</scope>
    <source>
        <strain evidence="7 8">ATCC 38327</strain>
    </source>
</reference>
<dbReference type="VEuPathDB" id="FungiDB:AMAG_00616"/>
<evidence type="ECO:0000256" key="1">
    <source>
        <dbReference type="ARBA" id="ARBA00006043"/>
    </source>
</evidence>
<dbReference type="InterPro" id="IPR055417">
    <property type="entry name" value="UFD1_N1"/>
</dbReference>
<dbReference type="InterPro" id="IPR055418">
    <property type="entry name" value="UFD1_N2"/>
</dbReference>
<protein>
    <submittedName>
        <fullName evidence="7">Uncharacterized protein</fullName>
    </submittedName>
</protein>
<dbReference type="Gene3D" id="3.10.330.10">
    <property type="match status" value="1"/>
</dbReference>
<feature type="compositionally biased region" description="Low complexity" evidence="3">
    <location>
        <begin position="317"/>
        <end position="334"/>
    </location>
</feature>
<feature type="domain" description="Ubiquitin fusion degradation protein UFD1 N-terminal subdomain 1" evidence="4">
    <location>
        <begin position="15"/>
        <end position="98"/>
    </location>
</feature>
<proteinExistence type="inferred from homology"/>
<keyword evidence="2" id="KW-0833">Ubl conjugation pathway</keyword>
<dbReference type="Gene3D" id="2.40.40.50">
    <property type="entry name" value="Ubiquitin fusion degradation protein UFD1, N-terminal domain"/>
    <property type="match status" value="1"/>
</dbReference>
<evidence type="ECO:0000259" key="6">
    <source>
        <dbReference type="Pfam" id="PF24842"/>
    </source>
</evidence>
<dbReference type="PANTHER" id="PTHR12555:SF15">
    <property type="entry name" value="FUSION DEGRADATION PROTEIN (UFD1), PUTATIVE (AFU_ORTHOLOGUE AFUA_4G04640)-RELATED"/>
    <property type="match status" value="1"/>
</dbReference>
<dbReference type="GO" id="GO:0006511">
    <property type="term" value="P:ubiquitin-dependent protein catabolic process"/>
    <property type="evidence" value="ECO:0007669"/>
    <property type="project" value="InterPro"/>
</dbReference>
<evidence type="ECO:0000313" key="8">
    <source>
        <dbReference type="Proteomes" id="UP000054350"/>
    </source>
</evidence>
<dbReference type="eggNOG" id="KOG1816">
    <property type="taxonomic scope" value="Eukaryota"/>
</dbReference>
<sequence>MSSGLTFTLTTATAPWTEGDRLSLPAHVLESLGTNAHEYEASRVLTFNATFPSTGQSLACGVKDFAADPDVVLAPAWILAALGATEGDAVEVRAVELPKATAVQLRATDLTYLELPDVRAVLESTLRDHFTCINRGMPLCVRAFLPGEHAMATCSFVVADLTPRVDACTVINTDVEVDLAPLEADPTKLHAMHAKWKRHRADLAPKPLPETAGQHHRVTLDPGRSARLAVDMKAVPEMHGVVRVVAEVVEGDCNLFAHPLLRASLQDNAALDVSVGSKAVEMDVAPARAADAVQVFVTVEADGDAPCVVDLTWTSSEAASGPGSAGAANGSEAMAVDDEPDEGPPGHTKCPTCQKWISAGAFPLHQIHCARNTVACSTCGAVLLRARAKDHWHCPEPRCTFVAAHPGEPDKHLRFWHSPTACSGCDATFSSAAGTLQTHRRMHCPLRIIYCRYCHTYAPAGPSDDGLSAADRLAGLTSAHEAACAARTVDCRTCGRPVARRDVAVHMQLHAAAKRNQPKPLTLCRNWVCGRPVVGQPAPGRICLTCFAPFYSSRAASPREEAATLVRKRVQRYFQQATVGCGHAWCGNKYCCSSPKFEWTDLDATGKAIQCMQLAKAAPVDGMWLCRVAADPGPSQYGAGSGRCARMGRGMVSRGADQDRAGRRDGCVRRRRGRGRSVER</sequence>
<dbReference type="GO" id="GO:0031593">
    <property type="term" value="F:polyubiquitin modification-dependent protein binding"/>
    <property type="evidence" value="ECO:0007669"/>
    <property type="project" value="TreeGrafter"/>
</dbReference>
<keyword evidence="8" id="KW-1185">Reference proteome</keyword>